<dbReference type="KEGG" id="caul:KCG34_12845"/>
<dbReference type="GO" id="GO:0006508">
    <property type="term" value="P:proteolysis"/>
    <property type="evidence" value="ECO:0007669"/>
    <property type="project" value="InterPro"/>
</dbReference>
<dbReference type="SUPFAM" id="SSF53474">
    <property type="entry name" value="alpha/beta-Hydrolases"/>
    <property type="match status" value="1"/>
</dbReference>
<keyword evidence="5" id="KW-1185">Reference proteome</keyword>
<feature type="signal peptide" evidence="2">
    <location>
        <begin position="1"/>
        <end position="20"/>
    </location>
</feature>
<dbReference type="InterPro" id="IPR001375">
    <property type="entry name" value="Peptidase_S9_cat"/>
</dbReference>
<accession>A0A975ISS5</accession>
<dbReference type="InterPro" id="IPR029058">
    <property type="entry name" value="AB_hydrolase_fold"/>
</dbReference>
<keyword evidence="1" id="KW-0378">Hydrolase</keyword>
<evidence type="ECO:0000313" key="4">
    <source>
        <dbReference type="EMBL" id="QUD85995.1"/>
    </source>
</evidence>
<dbReference type="Pfam" id="PF00326">
    <property type="entry name" value="Peptidase_S9"/>
    <property type="match status" value="1"/>
</dbReference>
<dbReference type="Proteomes" id="UP000676409">
    <property type="component" value="Chromosome"/>
</dbReference>
<organism evidence="4 5">
    <name type="scientific">Phenylobacterium montanum</name>
    <dbReference type="NCBI Taxonomy" id="2823693"/>
    <lineage>
        <taxon>Bacteria</taxon>
        <taxon>Pseudomonadati</taxon>
        <taxon>Pseudomonadota</taxon>
        <taxon>Alphaproteobacteria</taxon>
        <taxon>Caulobacterales</taxon>
        <taxon>Caulobacteraceae</taxon>
        <taxon>Phenylobacterium</taxon>
    </lineage>
</organism>
<dbReference type="InterPro" id="IPR011044">
    <property type="entry name" value="Quino_amine_DH_bsu"/>
</dbReference>
<keyword evidence="2" id="KW-0732">Signal</keyword>
<dbReference type="PANTHER" id="PTHR42776">
    <property type="entry name" value="SERINE PEPTIDASE S9 FAMILY MEMBER"/>
    <property type="match status" value="1"/>
</dbReference>
<gene>
    <name evidence="4" type="ORF">KCG34_12845</name>
</gene>
<evidence type="ECO:0000259" key="3">
    <source>
        <dbReference type="Pfam" id="PF00326"/>
    </source>
</evidence>
<dbReference type="AlphaFoldDB" id="A0A975ISS5"/>
<dbReference type="GO" id="GO:0004252">
    <property type="term" value="F:serine-type endopeptidase activity"/>
    <property type="evidence" value="ECO:0007669"/>
    <property type="project" value="TreeGrafter"/>
</dbReference>
<evidence type="ECO:0000256" key="2">
    <source>
        <dbReference type="SAM" id="SignalP"/>
    </source>
</evidence>
<evidence type="ECO:0000313" key="5">
    <source>
        <dbReference type="Proteomes" id="UP000676409"/>
    </source>
</evidence>
<name>A0A975ISS5_9CAUL</name>
<feature type="chain" id="PRO_5037869102" evidence="2">
    <location>
        <begin position="21"/>
        <end position="664"/>
    </location>
</feature>
<dbReference type="Gene3D" id="3.40.50.1820">
    <property type="entry name" value="alpha/beta hydrolase"/>
    <property type="match status" value="1"/>
</dbReference>
<dbReference type="SUPFAM" id="SSF50969">
    <property type="entry name" value="YVTN repeat-like/Quinoprotein amine dehydrogenase"/>
    <property type="match status" value="1"/>
</dbReference>
<dbReference type="EMBL" id="CP073078">
    <property type="protein sequence ID" value="QUD85995.1"/>
    <property type="molecule type" value="Genomic_DNA"/>
</dbReference>
<dbReference type="RefSeq" id="WP_211936047.1">
    <property type="nucleotide sequence ID" value="NZ_CP073078.1"/>
</dbReference>
<reference evidence="4" key="1">
    <citation type="submission" date="2021-04" db="EMBL/GenBank/DDBJ databases">
        <title>The complete genome sequence of Caulobacter sp. S6.</title>
        <authorList>
            <person name="Tang Y."/>
            <person name="Ouyang W."/>
            <person name="Liu Q."/>
            <person name="Huang B."/>
            <person name="Guo Z."/>
            <person name="Lei P."/>
        </authorList>
    </citation>
    <scope>NUCLEOTIDE SEQUENCE</scope>
    <source>
        <strain evidence="4">S6</strain>
    </source>
</reference>
<feature type="domain" description="Peptidase S9 prolyl oligopeptidase catalytic" evidence="3">
    <location>
        <begin position="434"/>
        <end position="645"/>
    </location>
</feature>
<sequence>MVRSVLGLVVAAVLASAGRAASLQPAPPPVEDYGRLPAIEFVTLSPSGDRYAFISTEHGRRRLVVATPAGQVLQANSLDELKVRGLAWAGEDHLLLQASATADLGGLRRSAKRELGAVIVLDLPRRHSFTVFSAGRGRRVTRAVDHDYGAAEVGGHWYGFFGGYPLDQAGEPGRRPISDLYRVDLDSGETLRVAEGGPDIKSWLVNTKGDVAARLLYDQAGGAWRLASGPAGGETIAEGREPTGQVAILGFGKTPGEILIRAGAAQHDTLETLPLAGGQAAQSFDTDQAGKPLFDPETRLWIGSTGDGEHQSAQMFAPEQQARLVSGVTAFPGALTRLVSYSSGMRRMILFTMGQKDSGAYWFVDLDRSSATPIGQEYPSVTADQVGPMSWVSYQAADGLAMRGVLTLPPGRAATDLPLVVMPHGGPEDHDRPRFDYWAQAFASRGYAVFQPNFRGSDGSGNAFRDAGFGQWGRKMQTDISDGVAELARRGIVDPKRACIVGWSYGGYAALAGVTVQQGLYRCVVSVGGVADPAAFLDFQRDANGAVGAVTRFWKQYLGVEDGHEDALKAISPEDLAARADAPVLLIHGRDDTIVPYAQSEAMADALRRERKPVEVLPLPGADHWLLEEPARVAMVRASVAFVLKNDPPDGLVQSAQADTAKLH</sequence>
<evidence type="ECO:0000256" key="1">
    <source>
        <dbReference type="ARBA" id="ARBA00022801"/>
    </source>
</evidence>
<dbReference type="PANTHER" id="PTHR42776:SF27">
    <property type="entry name" value="DIPEPTIDYL PEPTIDASE FAMILY MEMBER 6"/>
    <property type="match status" value="1"/>
</dbReference>
<proteinExistence type="predicted"/>
<protein>
    <submittedName>
        <fullName evidence="4">S9 family peptidase</fullName>
    </submittedName>
</protein>